<gene>
    <name evidence="1" type="ORF">QVD17_11222</name>
</gene>
<reference evidence="1" key="1">
    <citation type="journal article" date="2023" name="bioRxiv">
        <title>Improved chromosome-level genome assembly for marigold (Tagetes erecta).</title>
        <authorList>
            <person name="Jiang F."/>
            <person name="Yuan L."/>
            <person name="Wang S."/>
            <person name="Wang H."/>
            <person name="Xu D."/>
            <person name="Wang A."/>
            <person name="Fan W."/>
        </authorList>
    </citation>
    <scope>NUCLEOTIDE SEQUENCE</scope>
    <source>
        <strain evidence="1">WSJ</strain>
        <tissue evidence="1">Leaf</tissue>
    </source>
</reference>
<proteinExistence type="predicted"/>
<accession>A0AAD8KWW8</accession>
<dbReference type="Proteomes" id="UP001229421">
    <property type="component" value="Unassembled WGS sequence"/>
</dbReference>
<comment type="caution">
    <text evidence="1">The sequence shown here is derived from an EMBL/GenBank/DDBJ whole genome shotgun (WGS) entry which is preliminary data.</text>
</comment>
<evidence type="ECO:0000313" key="2">
    <source>
        <dbReference type="Proteomes" id="UP001229421"/>
    </source>
</evidence>
<dbReference type="AlphaFoldDB" id="A0AAD8KWW8"/>
<protein>
    <submittedName>
        <fullName evidence="1">Uncharacterized protein</fullName>
    </submittedName>
</protein>
<organism evidence="1 2">
    <name type="scientific">Tagetes erecta</name>
    <name type="common">African marigold</name>
    <dbReference type="NCBI Taxonomy" id="13708"/>
    <lineage>
        <taxon>Eukaryota</taxon>
        <taxon>Viridiplantae</taxon>
        <taxon>Streptophyta</taxon>
        <taxon>Embryophyta</taxon>
        <taxon>Tracheophyta</taxon>
        <taxon>Spermatophyta</taxon>
        <taxon>Magnoliopsida</taxon>
        <taxon>eudicotyledons</taxon>
        <taxon>Gunneridae</taxon>
        <taxon>Pentapetalae</taxon>
        <taxon>asterids</taxon>
        <taxon>campanulids</taxon>
        <taxon>Asterales</taxon>
        <taxon>Asteraceae</taxon>
        <taxon>Asteroideae</taxon>
        <taxon>Heliantheae alliance</taxon>
        <taxon>Tageteae</taxon>
        <taxon>Tagetes</taxon>
    </lineage>
</organism>
<name>A0AAD8KWW8_TARER</name>
<sequence length="122" mass="14251">MLFFTLSAIFGKRIQTEKKPRDEGRLKFLKNQKDEGDRRFWGEIQNKEDKCGPIRDKEPLYMNFDGSRGRLEYLIIVLTLTATKTTQPIRFAHAYLLVLNPNPTPISFQSVLSCLLLHLVYF</sequence>
<keyword evidence="2" id="KW-1185">Reference proteome</keyword>
<evidence type="ECO:0000313" key="1">
    <source>
        <dbReference type="EMBL" id="KAK1429023.1"/>
    </source>
</evidence>
<dbReference type="EMBL" id="JAUHHV010000003">
    <property type="protein sequence ID" value="KAK1429023.1"/>
    <property type="molecule type" value="Genomic_DNA"/>
</dbReference>